<sequence length="264" mass="28643">MMKSLLMLAVMFFLGYEGYRVHSLSKSGAIAAAVVGYAIYLGFGYKGLLILGVFFVTSSYWSKYKSAAKEKMEEKLAKGGARDWRQVFANGGAAALFSVIYYFSPASIWLIGFAVSLASANSDTWASEIGSLSKKAPLYIRTFKRVEKGTSGAVSGLGTIAALSGSFLIALISVWSLKLDILAGGIVFLFGFIGNVIDTLVGAFYQQLFVCRLCGLETEKRMHCGQRTTRIKGISLIENDMVNFLSGLIAAILAMVVLHFSFFL</sequence>
<keyword evidence="3 6" id="KW-0812">Transmembrane</keyword>
<keyword evidence="4 6" id="KW-1133">Transmembrane helix</keyword>
<dbReference type="GO" id="GO:0016020">
    <property type="term" value="C:membrane"/>
    <property type="evidence" value="ECO:0007669"/>
    <property type="project" value="UniProtKB-SubCell"/>
</dbReference>
<evidence type="ECO:0000313" key="7">
    <source>
        <dbReference type="EMBL" id="AZU63332.1"/>
    </source>
</evidence>
<dbReference type="KEGG" id="nmk:CHR53_19835"/>
<protein>
    <recommendedName>
        <fullName evidence="9">DUF92 domain-containing protein</fullName>
    </recommendedName>
</protein>
<keyword evidence="8" id="KW-1185">Reference proteome</keyword>
<dbReference type="STRING" id="1193713.GCA_001636315_00820"/>
<evidence type="ECO:0000256" key="2">
    <source>
        <dbReference type="ARBA" id="ARBA00009012"/>
    </source>
</evidence>
<evidence type="ECO:0000256" key="5">
    <source>
        <dbReference type="ARBA" id="ARBA00023136"/>
    </source>
</evidence>
<dbReference type="EMBL" id="CP022572">
    <property type="protein sequence ID" value="AZU63332.1"/>
    <property type="molecule type" value="Genomic_DNA"/>
</dbReference>
<name>A0A3Q9QX44_9BACI</name>
<dbReference type="PANTHER" id="PTHR13353:SF5">
    <property type="entry name" value="TRANSMEMBRANE PROTEIN 19"/>
    <property type="match status" value="1"/>
</dbReference>
<dbReference type="PANTHER" id="PTHR13353">
    <property type="entry name" value="TRANSMEMBRANE PROTEIN 19"/>
    <property type="match status" value="1"/>
</dbReference>
<evidence type="ECO:0000256" key="1">
    <source>
        <dbReference type="ARBA" id="ARBA00004141"/>
    </source>
</evidence>
<keyword evidence="5 6" id="KW-0472">Membrane</keyword>
<dbReference type="InterPro" id="IPR002794">
    <property type="entry name" value="DUF92_TMEM19"/>
</dbReference>
<feature type="transmembrane region" description="Helical" evidence="6">
    <location>
        <begin position="42"/>
        <end position="62"/>
    </location>
</feature>
<evidence type="ECO:0000256" key="6">
    <source>
        <dbReference type="SAM" id="Phobius"/>
    </source>
</evidence>
<dbReference type="AlphaFoldDB" id="A0A3Q9QX44"/>
<comment type="subcellular location">
    <subcellularLocation>
        <location evidence="1">Membrane</location>
        <topology evidence="1">Multi-pass membrane protein</topology>
    </subcellularLocation>
</comment>
<feature type="transmembrane region" description="Helical" evidence="6">
    <location>
        <begin position="242"/>
        <end position="263"/>
    </location>
</feature>
<feature type="transmembrane region" description="Helical" evidence="6">
    <location>
        <begin position="181"/>
        <end position="205"/>
    </location>
</feature>
<evidence type="ECO:0000256" key="4">
    <source>
        <dbReference type="ARBA" id="ARBA00022989"/>
    </source>
</evidence>
<gene>
    <name evidence="7" type="ORF">CHR53_19835</name>
</gene>
<dbReference type="Pfam" id="PF01940">
    <property type="entry name" value="DUF92"/>
    <property type="match status" value="1"/>
</dbReference>
<evidence type="ECO:0000313" key="8">
    <source>
        <dbReference type="Proteomes" id="UP000282892"/>
    </source>
</evidence>
<reference evidence="7 8" key="1">
    <citation type="submission" date="2017-07" db="EMBL/GenBank/DDBJ databases">
        <title>The complete genome sequence of Bacillus mesonae strain H20-5, an efficient strain improving plant abiotic stress resistance.</title>
        <authorList>
            <person name="Kim S.Y."/>
            <person name="Song H."/>
            <person name="Sang M.K."/>
            <person name="Weon H.-Y."/>
            <person name="Song J."/>
        </authorList>
    </citation>
    <scope>NUCLEOTIDE SEQUENCE [LARGE SCALE GENOMIC DNA]</scope>
    <source>
        <strain evidence="7 8">H20-5</strain>
    </source>
</reference>
<dbReference type="Proteomes" id="UP000282892">
    <property type="component" value="Chromosome"/>
</dbReference>
<evidence type="ECO:0000256" key="3">
    <source>
        <dbReference type="ARBA" id="ARBA00022692"/>
    </source>
</evidence>
<proteinExistence type="inferred from homology"/>
<evidence type="ECO:0008006" key="9">
    <source>
        <dbReference type="Google" id="ProtNLM"/>
    </source>
</evidence>
<dbReference type="RefSeq" id="WP_127488063.1">
    <property type="nucleotide sequence ID" value="NZ_CP022572.1"/>
</dbReference>
<feature type="transmembrane region" description="Helical" evidence="6">
    <location>
        <begin position="83"/>
        <end position="103"/>
    </location>
</feature>
<organism evidence="7 8">
    <name type="scientific">Neobacillus mesonae</name>
    <dbReference type="NCBI Taxonomy" id="1193713"/>
    <lineage>
        <taxon>Bacteria</taxon>
        <taxon>Bacillati</taxon>
        <taxon>Bacillota</taxon>
        <taxon>Bacilli</taxon>
        <taxon>Bacillales</taxon>
        <taxon>Bacillaceae</taxon>
        <taxon>Neobacillus</taxon>
    </lineage>
</organism>
<dbReference type="OrthoDB" id="9808500at2"/>
<comment type="similarity">
    <text evidence="2">Belongs to the TMEM19 family.</text>
</comment>
<feature type="transmembrane region" description="Helical" evidence="6">
    <location>
        <begin position="153"/>
        <end position="175"/>
    </location>
</feature>
<accession>A0A3Q9QX44</accession>